<dbReference type="PROSITE" id="PS50076">
    <property type="entry name" value="DNAJ_2"/>
    <property type="match status" value="1"/>
</dbReference>
<dbReference type="Gene3D" id="1.10.287.110">
    <property type="entry name" value="DnaJ domain"/>
    <property type="match status" value="1"/>
</dbReference>
<name>A0A6N4DRG4_9GAMM</name>
<dbReference type="PANTHER" id="PTHR43096">
    <property type="entry name" value="DNAJ HOMOLOG 1, MITOCHONDRIAL-RELATED"/>
    <property type="match status" value="1"/>
</dbReference>
<protein>
    <submittedName>
        <fullName evidence="3">Cytochrome C biogenesis protein</fullName>
    </submittedName>
</protein>
<dbReference type="InterPro" id="IPR036869">
    <property type="entry name" value="J_dom_sf"/>
</dbReference>
<dbReference type="SUPFAM" id="SSF46565">
    <property type="entry name" value="Chaperone J-domain"/>
    <property type="match status" value="1"/>
</dbReference>
<proteinExistence type="predicted"/>
<reference evidence="3 4" key="1">
    <citation type="submission" date="2018-01" db="EMBL/GenBank/DDBJ databases">
        <title>Novel co-symbiosis in the lucinid bivalve Phacoides pectinatus.</title>
        <authorList>
            <person name="Lim S.J."/>
            <person name="Davis B.G."/>
            <person name="Gill D.E."/>
            <person name="Engel A.S."/>
            <person name="Anderson L.C."/>
            <person name="Campbell B.J."/>
        </authorList>
    </citation>
    <scope>NUCLEOTIDE SEQUENCE [LARGE SCALE GENOMIC DNA]</scope>
    <source>
        <strain evidence="3">N3_P5</strain>
    </source>
</reference>
<dbReference type="Proteomes" id="UP000250928">
    <property type="component" value="Unassembled WGS sequence"/>
</dbReference>
<dbReference type="SMART" id="SM00271">
    <property type="entry name" value="DnaJ"/>
    <property type="match status" value="1"/>
</dbReference>
<dbReference type="InterPro" id="IPR018253">
    <property type="entry name" value="DnaJ_domain_CS"/>
</dbReference>
<organism evidence="3 4">
    <name type="scientific">Candidatus Sedimenticola endophacoides</name>
    <dbReference type="NCBI Taxonomy" id="2548426"/>
    <lineage>
        <taxon>Bacteria</taxon>
        <taxon>Pseudomonadati</taxon>
        <taxon>Pseudomonadota</taxon>
        <taxon>Gammaproteobacteria</taxon>
        <taxon>Chromatiales</taxon>
        <taxon>Sedimenticolaceae</taxon>
        <taxon>Sedimenticola</taxon>
    </lineage>
</organism>
<sequence>MQYKDYYRILGVERGAGLDEIKRAYRKLARKYHPDVSQEPDAEARFKEINEAHEVLKDPAKRSAYDQLGSGWRAGQEFRPPPGQGPHIHREFYSGGDSSDFFESLFGREFGINGGFAREGFTGGTGPDQHASIQVDLEDAYGGATRTVELSARDTPDRAGRKLKVRIPPGITEGQKIRLAGQGGGGIRDARRGDLLLEVRFKPHPRYTAEGRDITVKLPITPSEAVLGASVEAPTLGGPVSLKIPPGSQSGDRLRLKGRGLPGRLPGDQYVILLIQVPRDNSRQTREAYERLRQASDFNPRKGGGT</sequence>
<dbReference type="GO" id="GO:0042026">
    <property type="term" value="P:protein refolding"/>
    <property type="evidence" value="ECO:0007669"/>
    <property type="project" value="TreeGrafter"/>
</dbReference>
<accession>A0A6N4DRG4</accession>
<dbReference type="InterPro" id="IPR008971">
    <property type="entry name" value="HSP40/DnaJ_pept-bd"/>
</dbReference>
<dbReference type="Gene3D" id="2.60.260.20">
    <property type="entry name" value="Urease metallochaperone UreE, N-terminal domain"/>
    <property type="match status" value="2"/>
</dbReference>
<dbReference type="GO" id="GO:0051082">
    <property type="term" value="F:unfolded protein binding"/>
    <property type="evidence" value="ECO:0007669"/>
    <property type="project" value="InterPro"/>
</dbReference>
<dbReference type="Pfam" id="PF01556">
    <property type="entry name" value="DnaJ_C"/>
    <property type="match status" value="1"/>
</dbReference>
<dbReference type="PANTHER" id="PTHR43096:SF52">
    <property type="entry name" value="DNAJ HOMOLOG 1, MITOCHONDRIAL-RELATED"/>
    <property type="match status" value="1"/>
</dbReference>
<gene>
    <name evidence="3" type="ORF">C3L24_09405</name>
</gene>
<evidence type="ECO:0000256" key="1">
    <source>
        <dbReference type="ARBA" id="ARBA00023186"/>
    </source>
</evidence>
<dbReference type="EMBL" id="PQCO01000225">
    <property type="protein sequence ID" value="PUE00342.1"/>
    <property type="molecule type" value="Genomic_DNA"/>
</dbReference>
<dbReference type="Pfam" id="PF00226">
    <property type="entry name" value="DnaJ"/>
    <property type="match status" value="1"/>
</dbReference>
<comment type="caution">
    <text evidence="3">The sequence shown here is derived from an EMBL/GenBank/DDBJ whole genome shotgun (WGS) entry which is preliminary data.</text>
</comment>
<dbReference type="InterPro" id="IPR002939">
    <property type="entry name" value="DnaJ_C"/>
</dbReference>
<evidence type="ECO:0000259" key="2">
    <source>
        <dbReference type="PROSITE" id="PS50076"/>
    </source>
</evidence>
<evidence type="ECO:0000313" key="4">
    <source>
        <dbReference type="Proteomes" id="UP000250928"/>
    </source>
</evidence>
<keyword evidence="1" id="KW-0143">Chaperone</keyword>
<evidence type="ECO:0000313" key="3">
    <source>
        <dbReference type="EMBL" id="PUE00342.1"/>
    </source>
</evidence>
<dbReference type="AlphaFoldDB" id="A0A6N4DRG4"/>
<feature type="domain" description="J" evidence="2">
    <location>
        <begin position="5"/>
        <end position="69"/>
    </location>
</feature>
<dbReference type="CDD" id="cd06257">
    <property type="entry name" value="DnaJ"/>
    <property type="match status" value="1"/>
</dbReference>
<dbReference type="SUPFAM" id="SSF49493">
    <property type="entry name" value="HSP40/DnaJ peptide-binding domain"/>
    <property type="match status" value="2"/>
</dbReference>
<dbReference type="CDD" id="cd10747">
    <property type="entry name" value="DnaJ_C"/>
    <property type="match status" value="1"/>
</dbReference>
<dbReference type="PRINTS" id="PR00625">
    <property type="entry name" value="JDOMAIN"/>
</dbReference>
<dbReference type="FunFam" id="2.60.260.20:FF:000013">
    <property type="entry name" value="DnaJ subfamily B member 11"/>
    <property type="match status" value="1"/>
</dbReference>
<dbReference type="InterPro" id="IPR001623">
    <property type="entry name" value="DnaJ_domain"/>
</dbReference>
<dbReference type="PROSITE" id="PS00636">
    <property type="entry name" value="DNAJ_1"/>
    <property type="match status" value="1"/>
</dbReference>
<dbReference type="GO" id="GO:0005737">
    <property type="term" value="C:cytoplasm"/>
    <property type="evidence" value="ECO:0007669"/>
    <property type="project" value="TreeGrafter"/>
</dbReference>